<dbReference type="InterPro" id="IPR011990">
    <property type="entry name" value="TPR-like_helical_dom_sf"/>
</dbReference>
<feature type="signal peptide" evidence="7">
    <location>
        <begin position="1"/>
        <end position="22"/>
    </location>
</feature>
<dbReference type="Proteomes" id="UP000778523">
    <property type="component" value="Unassembled WGS sequence"/>
</dbReference>
<evidence type="ECO:0000256" key="2">
    <source>
        <dbReference type="ARBA" id="ARBA00023136"/>
    </source>
</evidence>
<evidence type="ECO:0000259" key="8">
    <source>
        <dbReference type="Pfam" id="PF13525"/>
    </source>
</evidence>
<dbReference type="InterPro" id="IPR017689">
    <property type="entry name" value="BamD"/>
</dbReference>
<reference evidence="9 10" key="1">
    <citation type="submission" date="2020-06" db="EMBL/GenBank/DDBJ databases">
        <title>Draft genome of Uliginosibacterium sp. IMCC34675.</title>
        <authorList>
            <person name="Song J."/>
        </authorList>
    </citation>
    <scope>NUCLEOTIDE SEQUENCE [LARGE SCALE GENOMIC DNA]</scope>
    <source>
        <strain evidence="9 10">IMCC34675</strain>
    </source>
</reference>
<feature type="chain" id="PRO_5046404062" description="Outer membrane protein assembly factor BamD" evidence="7">
    <location>
        <begin position="23"/>
        <end position="254"/>
    </location>
</feature>
<dbReference type="SUPFAM" id="SSF48452">
    <property type="entry name" value="TPR-like"/>
    <property type="match status" value="1"/>
</dbReference>
<comment type="caution">
    <text evidence="9">The sequence shown here is derived from an EMBL/GenBank/DDBJ whole genome shotgun (WGS) entry which is preliminary data.</text>
</comment>
<dbReference type="HAMAP" id="MF_00922">
    <property type="entry name" value="OM_assembly_BamD"/>
    <property type="match status" value="1"/>
</dbReference>
<evidence type="ECO:0000256" key="3">
    <source>
        <dbReference type="ARBA" id="ARBA00023139"/>
    </source>
</evidence>
<proteinExistence type="inferred from homology"/>
<evidence type="ECO:0000256" key="4">
    <source>
        <dbReference type="ARBA" id="ARBA00023237"/>
    </source>
</evidence>
<keyword evidence="4 6" id="KW-0998">Cell outer membrane</keyword>
<dbReference type="CDD" id="cd15830">
    <property type="entry name" value="BamD"/>
    <property type="match status" value="1"/>
</dbReference>
<keyword evidence="1 6" id="KW-0732">Signal</keyword>
<dbReference type="Pfam" id="PF13525">
    <property type="entry name" value="YfiO"/>
    <property type="match status" value="1"/>
</dbReference>
<evidence type="ECO:0000256" key="5">
    <source>
        <dbReference type="ARBA" id="ARBA00023288"/>
    </source>
</evidence>
<feature type="domain" description="Outer membrane lipoprotein BamD-like" evidence="8">
    <location>
        <begin position="31"/>
        <end position="234"/>
    </location>
</feature>
<evidence type="ECO:0000256" key="1">
    <source>
        <dbReference type="ARBA" id="ARBA00022729"/>
    </source>
</evidence>
<dbReference type="RefSeq" id="WP_101942413.1">
    <property type="nucleotide sequence ID" value="NZ_JABCSC020000002.1"/>
</dbReference>
<keyword evidence="2 6" id="KW-0472">Membrane</keyword>
<name>A0ABX2IFI7_9RHOO</name>
<comment type="function">
    <text evidence="6">Part of the outer membrane protein assembly complex, which is involved in assembly and insertion of beta-barrel proteins into the outer membrane.</text>
</comment>
<dbReference type="EMBL" id="JABCSC020000002">
    <property type="protein sequence ID" value="NSL55428.1"/>
    <property type="molecule type" value="Genomic_DNA"/>
</dbReference>
<keyword evidence="3 6" id="KW-0564">Palmitate</keyword>
<dbReference type="NCBIfam" id="TIGR03302">
    <property type="entry name" value="OM_YfiO"/>
    <property type="match status" value="1"/>
</dbReference>
<organism evidence="9 10">
    <name type="scientific">Uliginosibacterium aquaticum</name>
    <dbReference type="NCBI Taxonomy" id="2731212"/>
    <lineage>
        <taxon>Bacteria</taxon>
        <taxon>Pseudomonadati</taxon>
        <taxon>Pseudomonadota</taxon>
        <taxon>Betaproteobacteria</taxon>
        <taxon>Rhodocyclales</taxon>
        <taxon>Zoogloeaceae</taxon>
        <taxon>Uliginosibacterium</taxon>
    </lineage>
</organism>
<evidence type="ECO:0000313" key="9">
    <source>
        <dbReference type="EMBL" id="NSL55428.1"/>
    </source>
</evidence>
<sequence length="254" mass="28833">MFKFTLSSLPAVALLCLLTACATAPKPGSTAKDPQSAYAEAKEFLDAGSYESAITAYEQLEARFPYGRHAQQAQLDTAYAHYKMGEMDAVIGAAERFSRLHPNHPNVDYAYYLKGLAYENTKRDEWLPFLPQQPLSERDKKGVQNAFETFKQLYQRFPDSRYAADAHLRMNILLEALATHELNAARYYLQRRAPLAAANRAQAVVKTYSTSKSVEDALGLMIQSYRELQLETLRLDTERVLRQNYPNSRYLASK</sequence>
<comment type="subunit">
    <text evidence="6">Part of the Bam complex.</text>
</comment>
<dbReference type="Gene3D" id="1.25.40.10">
    <property type="entry name" value="Tetratricopeptide repeat domain"/>
    <property type="match status" value="1"/>
</dbReference>
<evidence type="ECO:0000256" key="7">
    <source>
        <dbReference type="SAM" id="SignalP"/>
    </source>
</evidence>
<comment type="subcellular location">
    <subcellularLocation>
        <location evidence="6">Cell outer membrane</location>
        <topology evidence="6">Lipid-anchor</topology>
    </subcellularLocation>
</comment>
<accession>A0ABX2IFI7</accession>
<protein>
    <recommendedName>
        <fullName evidence="6">Outer membrane protein assembly factor BamD</fullName>
    </recommendedName>
</protein>
<gene>
    <name evidence="6" type="primary">bamD</name>
    <name evidence="9" type="ORF">HJ583_010370</name>
</gene>
<comment type="similarity">
    <text evidence="6">Belongs to the BamD family.</text>
</comment>
<dbReference type="InterPro" id="IPR039565">
    <property type="entry name" value="BamD-like"/>
</dbReference>
<dbReference type="PROSITE" id="PS51257">
    <property type="entry name" value="PROKAR_LIPOPROTEIN"/>
    <property type="match status" value="1"/>
</dbReference>
<evidence type="ECO:0000256" key="6">
    <source>
        <dbReference type="HAMAP-Rule" id="MF_00922"/>
    </source>
</evidence>
<dbReference type="PANTHER" id="PTHR37423:SF1">
    <property type="entry name" value="OUTER MEMBRANE PROTEIN ASSEMBLY FACTOR BAMD"/>
    <property type="match status" value="1"/>
</dbReference>
<keyword evidence="5 6" id="KW-0449">Lipoprotein</keyword>
<evidence type="ECO:0000313" key="10">
    <source>
        <dbReference type="Proteomes" id="UP000778523"/>
    </source>
</evidence>
<dbReference type="PANTHER" id="PTHR37423">
    <property type="entry name" value="SOLUBLE LYTIC MUREIN TRANSGLYCOSYLASE-RELATED"/>
    <property type="match status" value="1"/>
</dbReference>
<keyword evidence="10" id="KW-1185">Reference proteome</keyword>